<keyword evidence="3" id="KW-0808">Transferase</keyword>
<dbReference type="Gene3D" id="3.60.140.10">
    <property type="entry name" value="CNF1/YfiH-like putative cysteine hydrolases"/>
    <property type="match status" value="1"/>
</dbReference>
<evidence type="ECO:0000313" key="12">
    <source>
        <dbReference type="Proteomes" id="UP001161405"/>
    </source>
</evidence>
<comment type="catalytic activity">
    <reaction evidence="9">
        <text>S-methyl-5'-thioadenosine + phosphate = 5-(methylsulfanyl)-alpha-D-ribose 1-phosphate + adenine</text>
        <dbReference type="Rhea" id="RHEA:11852"/>
        <dbReference type="ChEBI" id="CHEBI:16708"/>
        <dbReference type="ChEBI" id="CHEBI:17509"/>
        <dbReference type="ChEBI" id="CHEBI:43474"/>
        <dbReference type="ChEBI" id="CHEBI:58533"/>
        <dbReference type="EC" id="2.4.2.28"/>
    </reaction>
    <physiologicalReaction direction="left-to-right" evidence="9">
        <dbReference type="Rhea" id="RHEA:11853"/>
    </physiologicalReaction>
</comment>
<evidence type="ECO:0000256" key="10">
    <source>
        <dbReference type="RuleBase" id="RU361274"/>
    </source>
</evidence>
<accession>A0ABQ5ULX4</accession>
<protein>
    <recommendedName>
        <fullName evidence="10">Purine nucleoside phosphorylase</fullName>
    </recommendedName>
</protein>
<evidence type="ECO:0000313" key="11">
    <source>
        <dbReference type="EMBL" id="GLQ16036.1"/>
    </source>
</evidence>
<keyword evidence="6" id="KW-0862">Zinc</keyword>
<reference evidence="11" key="1">
    <citation type="journal article" date="2014" name="Int. J. Syst. Evol. Microbiol.">
        <title>Complete genome of a new Firmicutes species belonging to the dominant human colonic microbiota ('Ruminococcus bicirculans') reveals two chromosomes and a selective capacity to utilize plant glucans.</title>
        <authorList>
            <consortium name="NISC Comparative Sequencing Program"/>
            <person name="Wegmann U."/>
            <person name="Louis P."/>
            <person name="Goesmann A."/>
            <person name="Henrissat B."/>
            <person name="Duncan S.H."/>
            <person name="Flint H.J."/>
        </authorList>
    </citation>
    <scope>NUCLEOTIDE SEQUENCE</scope>
    <source>
        <strain evidence="11">NBRC 107169</strain>
    </source>
</reference>
<comment type="caution">
    <text evidence="11">The sequence shown here is derived from an EMBL/GenBank/DDBJ whole genome shotgun (WGS) entry which is preliminary data.</text>
</comment>
<dbReference type="Proteomes" id="UP001161405">
    <property type="component" value="Unassembled WGS sequence"/>
</dbReference>
<evidence type="ECO:0000256" key="3">
    <source>
        <dbReference type="ARBA" id="ARBA00022679"/>
    </source>
</evidence>
<evidence type="ECO:0000256" key="4">
    <source>
        <dbReference type="ARBA" id="ARBA00022723"/>
    </source>
</evidence>
<keyword evidence="5" id="KW-0378">Hydrolase</keyword>
<proteinExistence type="inferred from homology"/>
<evidence type="ECO:0000256" key="5">
    <source>
        <dbReference type="ARBA" id="ARBA00022801"/>
    </source>
</evidence>
<dbReference type="SUPFAM" id="SSF64438">
    <property type="entry name" value="CNF1/YfiH-like putative cysteine hydrolases"/>
    <property type="match status" value="1"/>
</dbReference>
<comment type="catalytic activity">
    <reaction evidence="8">
        <text>adenosine + phosphate = alpha-D-ribose 1-phosphate + adenine</text>
        <dbReference type="Rhea" id="RHEA:27642"/>
        <dbReference type="ChEBI" id="CHEBI:16335"/>
        <dbReference type="ChEBI" id="CHEBI:16708"/>
        <dbReference type="ChEBI" id="CHEBI:43474"/>
        <dbReference type="ChEBI" id="CHEBI:57720"/>
        <dbReference type="EC" id="2.4.2.1"/>
    </reaction>
    <physiologicalReaction direction="left-to-right" evidence="8">
        <dbReference type="Rhea" id="RHEA:27643"/>
    </physiologicalReaction>
</comment>
<organism evidence="11 12">
    <name type="scientific">Maritalea porphyrae</name>
    <dbReference type="NCBI Taxonomy" id="880732"/>
    <lineage>
        <taxon>Bacteria</taxon>
        <taxon>Pseudomonadati</taxon>
        <taxon>Pseudomonadota</taxon>
        <taxon>Alphaproteobacteria</taxon>
        <taxon>Hyphomicrobiales</taxon>
        <taxon>Devosiaceae</taxon>
        <taxon>Maritalea</taxon>
    </lineage>
</organism>
<sequence>MMPEAVTTEKLKQQAIAHGFFGRTGGHSNSPFDSLNISFAVGDDPKAVNQNLDDIATQIGVSPANLCLVKQTHSTMVISVTAASPRNDRIEADGMVTATKGLALGIQTADCGPVLFADPKNQIIGGCHAGWKGAVGGIVGNTIEAMVQLGAERQHIIAILGPSIRVESYEVGEKFKADVRAQHAHTAPYFKLPSNAKAPHFDLPHCIMDQLESANIADISDLELCTYQNSDKFFSHRKATHLAEKTGRQLSVISLL</sequence>
<reference evidence="11" key="2">
    <citation type="submission" date="2023-01" db="EMBL/GenBank/DDBJ databases">
        <title>Draft genome sequence of Maritalea porphyrae strain NBRC 107169.</title>
        <authorList>
            <person name="Sun Q."/>
            <person name="Mori K."/>
        </authorList>
    </citation>
    <scope>NUCLEOTIDE SEQUENCE</scope>
    <source>
        <strain evidence="11">NBRC 107169</strain>
    </source>
</reference>
<evidence type="ECO:0000256" key="1">
    <source>
        <dbReference type="ARBA" id="ARBA00000553"/>
    </source>
</evidence>
<evidence type="ECO:0000256" key="6">
    <source>
        <dbReference type="ARBA" id="ARBA00022833"/>
    </source>
</evidence>
<dbReference type="EMBL" id="BSNI01000001">
    <property type="protein sequence ID" value="GLQ16036.1"/>
    <property type="molecule type" value="Genomic_DNA"/>
</dbReference>
<dbReference type="InterPro" id="IPR011324">
    <property type="entry name" value="Cytotoxic_necrot_fac-like_cat"/>
</dbReference>
<dbReference type="InterPro" id="IPR003730">
    <property type="entry name" value="Cu_polyphenol_OxRdtase"/>
</dbReference>
<dbReference type="RefSeq" id="WP_284361307.1">
    <property type="nucleotide sequence ID" value="NZ_BSNI01000001.1"/>
</dbReference>
<dbReference type="NCBIfam" id="TIGR00726">
    <property type="entry name" value="peptidoglycan editing factor PgeF"/>
    <property type="match status" value="1"/>
</dbReference>
<comment type="catalytic activity">
    <reaction evidence="7">
        <text>adenosine + H2O + H(+) = inosine + NH4(+)</text>
        <dbReference type="Rhea" id="RHEA:24408"/>
        <dbReference type="ChEBI" id="CHEBI:15377"/>
        <dbReference type="ChEBI" id="CHEBI:15378"/>
        <dbReference type="ChEBI" id="CHEBI:16335"/>
        <dbReference type="ChEBI" id="CHEBI:17596"/>
        <dbReference type="ChEBI" id="CHEBI:28938"/>
        <dbReference type="EC" id="3.5.4.4"/>
    </reaction>
    <physiologicalReaction direction="left-to-right" evidence="7">
        <dbReference type="Rhea" id="RHEA:24409"/>
    </physiologicalReaction>
</comment>
<dbReference type="InterPro" id="IPR038371">
    <property type="entry name" value="Cu_polyphenol_OxRdtase_sf"/>
</dbReference>
<keyword evidence="4" id="KW-0479">Metal-binding</keyword>
<evidence type="ECO:0000256" key="9">
    <source>
        <dbReference type="ARBA" id="ARBA00049893"/>
    </source>
</evidence>
<gene>
    <name evidence="11" type="ORF">GCM10007879_02850</name>
</gene>
<comment type="catalytic activity">
    <reaction evidence="1">
        <text>inosine + phosphate = alpha-D-ribose 1-phosphate + hypoxanthine</text>
        <dbReference type="Rhea" id="RHEA:27646"/>
        <dbReference type="ChEBI" id="CHEBI:17368"/>
        <dbReference type="ChEBI" id="CHEBI:17596"/>
        <dbReference type="ChEBI" id="CHEBI:43474"/>
        <dbReference type="ChEBI" id="CHEBI:57720"/>
        <dbReference type="EC" id="2.4.2.1"/>
    </reaction>
    <physiologicalReaction direction="left-to-right" evidence="1">
        <dbReference type="Rhea" id="RHEA:27647"/>
    </physiologicalReaction>
</comment>
<name>A0ABQ5ULX4_9HYPH</name>
<dbReference type="CDD" id="cd16833">
    <property type="entry name" value="YfiH"/>
    <property type="match status" value="1"/>
</dbReference>
<dbReference type="Pfam" id="PF02578">
    <property type="entry name" value="Cu-oxidase_4"/>
    <property type="match status" value="1"/>
</dbReference>
<keyword evidence="12" id="KW-1185">Reference proteome</keyword>
<evidence type="ECO:0000256" key="8">
    <source>
        <dbReference type="ARBA" id="ARBA00048968"/>
    </source>
</evidence>
<evidence type="ECO:0000256" key="2">
    <source>
        <dbReference type="ARBA" id="ARBA00007353"/>
    </source>
</evidence>
<evidence type="ECO:0000256" key="7">
    <source>
        <dbReference type="ARBA" id="ARBA00047989"/>
    </source>
</evidence>
<dbReference type="PANTHER" id="PTHR30616">
    <property type="entry name" value="UNCHARACTERIZED PROTEIN YFIH"/>
    <property type="match status" value="1"/>
</dbReference>
<comment type="similarity">
    <text evidence="2 10">Belongs to the purine nucleoside phosphorylase YfiH/LACC1 family.</text>
</comment>
<dbReference type="PANTHER" id="PTHR30616:SF2">
    <property type="entry name" value="PURINE NUCLEOSIDE PHOSPHORYLASE LACC1"/>
    <property type="match status" value="1"/>
</dbReference>